<dbReference type="PROSITE" id="PS50850">
    <property type="entry name" value="MFS"/>
    <property type="match status" value="1"/>
</dbReference>
<feature type="transmembrane region" description="Helical" evidence="5">
    <location>
        <begin position="174"/>
        <end position="197"/>
    </location>
</feature>
<reference evidence="7 8" key="1">
    <citation type="submission" date="2023-01" db="EMBL/GenBank/DDBJ databases">
        <title>Analysis of 21 Apiospora genomes using comparative genomics revels a genus with tremendous synthesis potential of carbohydrate active enzymes and secondary metabolites.</title>
        <authorList>
            <person name="Sorensen T."/>
        </authorList>
    </citation>
    <scope>NUCLEOTIDE SEQUENCE [LARGE SCALE GENOMIC DNA]</scope>
    <source>
        <strain evidence="7 8">CBS 135458</strain>
    </source>
</reference>
<dbReference type="Pfam" id="PF07690">
    <property type="entry name" value="MFS_1"/>
    <property type="match status" value="1"/>
</dbReference>
<evidence type="ECO:0000259" key="6">
    <source>
        <dbReference type="PROSITE" id="PS50850"/>
    </source>
</evidence>
<evidence type="ECO:0000313" key="8">
    <source>
        <dbReference type="Proteomes" id="UP001480595"/>
    </source>
</evidence>
<comment type="caution">
    <text evidence="7">The sequence shown here is derived from an EMBL/GenBank/DDBJ whole genome shotgun (WGS) entry which is preliminary data.</text>
</comment>
<feature type="transmembrane region" description="Helical" evidence="5">
    <location>
        <begin position="231"/>
        <end position="249"/>
    </location>
</feature>
<keyword evidence="2 5" id="KW-0812">Transmembrane</keyword>
<accession>A0ABR1T7P3</accession>
<keyword evidence="8" id="KW-1185">Reference proteome</keyword>
<dbReference type="SUPFAM" id="SSF103473">
    <property type="entry name" value="MFS general substrate transporter"/>
    <property type="match status" value="1"/>
</dbReference>
<proteinExistence type="predicted"/>
<dbReference type="GeneID" id="92097563"/>
<evidence type="ECO:0000256" key="5">
    <source>
        <dbReference type="SAM" id="Phobius"/>
    </source>
</evidence>
<evidence type="ECO:0000256" key="1">
    <source>
        <dbReference type="ARBA" id="ARBA00004141"/>
    </source>
</evidence>
<evidence type="ECO:0000256" key="3">
    <source>
        <dbReference type="ARBA" id="ARBA00022989"/>
    </source>
</evidence>
<dbReference type="PANTHER" id="PTHR23501:SF67">
    <property type="entry name" value="MFS MULTIDRUG EFFLUX TRANSPORTER (EUROFUNG)"/>
    <property type="match status" value="1"/>
</dbReference>
<organism evidence="7 8">
    <name type="scientific">Apiospora phragmitis</name>
    <dbReference type="NCBI Taxonomy" id="2905665"/>
    <lineage>
        <taxon>Eukaryota</taxon>
        <taxon>Fungi</taxon>
        <taxon>Dikarya</taxon>
        <taxon>Ascomycota</taxon>
        <taxon>Pezizomycotina</taxon>
        <taxon>Sordariomycetes</taxon>
        <taxon>Xylariomycetidae</taxon>
        <taxon>Amphisphaeriales</taxon>
        <taxon>Apiosporaceae</taxon>
        <taxon>Apiospora</taxon>
    </lineage>
</organism>
<feature type="transmembrane region" description="Helical" evidence="5">
    <location>
        <begin position="49"/>
        <end position="66"/>
    </location>
</feature>
<dbReference type="EMBL" id="JAQQWL010000013">
    <property type="protein sequence ID" value="KAK8042608.1"/>
    <property type="molecule type" value="Genomic_DNA"/>
</dbReference>
<dbReference type="InterPro" id="IPR036259">
    <property type="entry name" value="MFS_trans_sf"/>
</dbReference>
<feature type="domain" description="Major facilitator superfamily (MFS) profile" evidence="6">
    <location>
        <begin position="1"/>
        <end position="271"/>
    </location>
</feature>
<sequence length="271" mass="28874">VTASSHPIITSYFGAAHSASLVSTSFFLTATAVQPVVCSLSDSIGRKTTFLGCLLAFCLSVVWSALSKSFTSLIMARALSGIGDGGVMVLGSIIINDIVPIHNMAYGGGCAMGAALGGMIAEHWGWRWSFGIQVPLLAVAFIICLFAIPKDLGRRCSTKTVREALGDFDPKGSLSLTTSISAFILALPCYDGLTYVLRKSESWRRHSSMYGCITRPVLIDSSNTSIGDHPVVVACIVASLICSAAFIWSNSSALNPVMPLYLLKRHPWANF</sequence>
<feature type="transmembrane region" description="Helical" evidence="5">
    <location>
        <begin position="78"/>
        <end position="95"/>
    </location>
</feature>
<feature type="non-terminal residue" evidence="7">
    <location>
        <position position="1"/>
    </location>
</feature>
<dbReference type="PANTHER" id="PTHR23501">
    <property type="entry name" value="MAJOR FACILITATOR SUPERFAMILY"/>
    <property type="match status" value="1"/>
</dbReference>
<protein>
    <recommendedName>
        <fullName evidence="6">Major facilitator superfamily (MFS) profile domain-containing protein</fullName>
    </recommendedName>
</protein>
<evidence type="ECO:0000313" key="7">
    <source>
        <dbReference type="EMBL" id="KAK8042608.1"/>
    </source>
</evidence>
<name>A0ABR1T7P3_9PEZI</name>
<keyword evidence="3 5" id="KW-1133">Transmembrane helix</keyword>
<dbReference type="InterPro" id="IPR011701">
    <property type="entry name" value="MFS"/>
</dbReference>
<feature type="transmembrane region" description="Helical" evidence="5">
    <location>
        <begin position="101"/>
        <end position="121"/>
    </location>
</feature>
<dbReference type="Gene3D" id="1.20.1250.20">
    <property type="entry name" value="MFS general substrate transporter like domains"/>
    <property type="match status" value="1"/>
</dbReference>
<dbReference type="RefSeq" id="XP_066709461.1">
    <property type="nucleotide sequence ID" value="XM_066864500.1"/>
</dbReference>
<keyword evidence="4 5" id="KW-0472">Membrane</keyword>
<evidence type="ECO:0000256" key="4">
    <source>
        <dbReference type="ARBA" id="ARBA00023136"/>
    </source>
</evidence>
<evidence type="ECO:0000256" key="2">
    <source>
        <dbReference type="ARBA" id="ARBA00022692"/>
    </source>
</evidence>
<dbReference type="Proteomes" id="UP001480595">
    <property type="component" value="Unassembled WGS sequence"/>
</dbReference>
<feature type="transmembrane region" description="Helical" evidence="5">
    <location>
        <begin position="128"/>
        <end position="148"/>
    </location>
</feature>
<comment type="subcellular location">
    <subcellularLocation>
        <location evidence="1">Membrane</location>
        <topology evidence="1">Multi-pass membrane protein</topology>
    </subcellularLocation>
</comment>
<dbReference type="InterPro" id="IPR020846">
    <property type="entry name" value="MFS_dom"/>
</dbReference>
<feature type="transmembrane region" description="Helical" evidence="5">
    <location>
        <begin position="12"/>
        <end position="37"/>
    </location>
</feature>
<gene>
    <name evidence="7" type="ORF">PG994_013091</name>
</gene>